<dbReference type="Proteomes" id="UP001519310">
    <property type="component" value="Unassembled WGS sequence"/>
</dbReference>
<proteinExistence type="predicted"/>
<protein>
    <recommendedName>
        <fullName evidence="5">Secreted protein</fullName>
    </recommendedName>
</protein>
<comment type="caution">
    <text evidence="3">The sequence shown here is derived from an EMBL/GenBank/DDBJ whole genome shotgun (WGS) entry which is preliminary data.</text>
</comment>
<dbReference type="RefSeq" id="WP_189965728.1">
    <property type="nucleotide sequence ID" value="NZ_BMVL01000002.1"/>
</dbReference>
<dbReference type="EMBL" id="JAGGLQ010000001">
    <property type="protein sequence ID" value="MBP2034968.1"/>
    <property type="molecule type" value="Genomic_DNA"/>
</dbReference>
<keyword evidence="2" id="KW-0472">Membrane</keyword>
<gene>
    <name evidence="3" type="ORF">J2Z77_000752</name>
</gene>
<dbReference type="InterPro" id="IPR045513">
    <property type="entry name" value="DUF6479"/>
</dbReference>
<keyword evidence="2" id="KW-0812">Transmembrane</keyword>
<keyword evidence="2" id="KW-1133">Transmembrane helix</keyword>
<reference evidence="3 4" key="1">
    <citation type="submission" date="2021-03" db="EMBL/GenBank/DDBJ databases">
        <title>Genomic Encyclopedia of Type Strains, Phase IV (KMG-IV): sequencing the most valuable type-strain genomes for metagenomic binning, comparative biology and taxonomic classification.</title>
        <authorList>
            <person name="Goeker M."/>
        </authorList>
    </citation>
    <scope>NUCLEOTIDE SEQUENCE [LARGE SCALE GENOMIC DNA]</scope>
    <source>
        <strain evidence="3 4">DSM 40526</strain>
    </source>
</reference>
<feature type="transmembrane region" description="Helical" evidence="2">
    <location>
        <begin position="6"/>
        <end position="26"/>
    </location>
</feature>
<evidence type="ECO:0008006" key="5">
    <source>
        <dbReference type="Google" id="ProtNLM"/>
    </source>
</evidence>
<evidence type="ECO:0000313" key="3">
    <source>
        <dbReference type="EMBL" id="MBP2034968.1"/>
    </source>
</evidence>
<sequence length="96" mass="10473">MNNAMIWIFLLVVGVAVVVFLLIAFARGRRIQSRDSGPLHTERPSRPAVPESPRQEGAAGREANPVPDPGSGERLKPHQLKGYGNFGTRPASDDDR</sequence>
<accession>A0ABS4KY53</accession>
<dbReference type="Pfam" id="PF20087">
    <property type="entry name" value="DUF6479"/>
    <property type="match status" value="1"/>
</dbReference>
<organism evidence="3 4">
    <name type="scientific">Streptomyces avidinii</name>
    <dbReference type="NCBI Taxonomy" id="1895"/>
    <lineage>
        <taxon>Bacteria</taxon>
        <taxon>Bacillati</taxon>
        <taxon>Actinomycetota</taxon>
        <taxon>Actinomycetes</taxon>
        <taxon>Kitasatosporales</taxon>
        <taxon>Streptomycetaceae</taxon>
        <taxon>Streptomyces</taxon>
    </lineage>
</organism>
<evidence type="ECO:0000313" key="4">
    <source>
        <dbReference type="Proteomes" id="UP001519310"/>
    </source>
</evidence>
<name>A0ABS4KY53_STRAV</name>
<evidence type="ECO:0000256" key="1">
    <source>
        <dbReference type="SAM" id="MobiDB-lite"/>
    </source>
</evidence>
<evidence type="ECO:0000256" key="2">
    <source>
        <dbReference type="SAM" id="Phobius"/>
    </source>
</evidence>
<feature type="region of interest" description="Disordered" evidence="1">
    <location>
        <begin position="33"/>
        <end position="96"/>
    </location>
</feature>
<keyword evidence="4" id="KW-1185">Reference proteome</keyword>